<accession>A0A1I5ZQP2</accession>
<organism evidence="3 4">
    <name type="scientific">Amycolatopsis arida</name>
    <dbReference type="NCBI Taxonomy" id="587909"/>
    <lineage>
        <taxon>Bacteria</taxon>
        <taxon>Bacillati</taxon>
        <taxon>Actinomycetota</taxon>
        <taxon>Actinomycetes</taxon>
        <taxon>Pseudonocardiales</taxon>
        <taxon>Pseudonocardiaceae</taxon>
        <taxon>Amycolatopsis</taxon>
    </lineage>
</organism>
<evidence type="ECO:0000313" key="4">
    <source>
        <dbReference type="Proteomes" id="UP000198727"/>
    </source>
</evidence>
<evidence type="ECO:0000256" key="1">
    <source>
        <dbReference type="SAM" id="Phobius"/>
    </source>
</evidence>
<name>A0A1I5ZQP2_9PSEU</name>
<evidence type="ECO:0000259" key="2">
    <source>
        <dbReference type="Pfam" id="PF01569"/>
    </source>
</evidence>
<sequence length="207" mass="21543">MPASHTATTPRSGRVRLAAVITEALAPWVVIVLLSLAMAGKATGFHPGWTVLWALVVATFSAGIPMTFITRGAKAGRYDTHHVNNREGRTVVLLVCFGSTAVGMAILLLGAAPWAMVVMTVAMLGVLVVTGVITVAARWKISMHTAVSAGGVAMLALLYGPWALPLLLLVAVVGWSRVVLRDHTAAQVAAGAAVGFVLSGGLFLWLL</sequence>
<reference evidence="4" key="1">
    <citation type="submission" date="2016-10" db="EMBL/GenBank/DDBJ databases">
        <authorList>
            <person name="Varghese N."/>
            <person name="Submissions S."/>
        </authorList>
    </citation>
    <scope>NUCLEOTIDE SEQUENCE [LARGE SCALE GENOMIC DNA]</scope>
    <source>
        <strain evidence="4">CGMCC 4.5579</strain>
    </source>
</reference>
<feature type="transmembrane region" description="Helical" evidence="1">
    <location>
        <begin position="91"/>
        <end position="111"/>
    </location>
</feature>
<dbReference type="RefSeq" id="WP_092534711.1">
    <property type="nucleotide sequence ID" value="NZ_FOWW01000010.1"/>
</dbReference>
<dbReference type="Gene3D" id="1.20.144.10">
    <property type="entry name" value="Phosphatidic acid phosphatase type 2/haloperoxidase"/>
    <property type="match status" value="1"/>
</dbReference>
<dbReference type="STRING" id="587909.SAMN05421810_11060"/>
<dbReference type="EMBL" id="FOWW01000010">
    <property type="protein sequence ID" value="SFQ58804.1"/>
    <property type="molecule type" value="Genomic_DNA"/>
</dbReference>
<feature type="transmembrane region" description="Helical" evidence="1">
    <location>
        <begin position="185"/>
        <end position="206"/>
    </location>
</feature>
<dbReference type="SUPFAM" id="SSF48317">
    <property type="entry name" value="Acid phosphatase/Vanadium-dependent haloperoxidase"/>
    <property type="match status" value="1"/>
</dbReference>
<dbReference type="Proteomes" id="UP000198727">
    <property type="component" value="Unassembled WGS sequence"/>
</dbReference>
<feature type="transmembrane region" description="Helical" evidence="1">
    <location>
        <begin position="117"/>
        <end position="137"/>
    </location>
</feature>
<proteinExistence type="predicted"/>
<dbReference type="Pfam" id="PF01569">
    <property type="entry name" value="PAP2"/>
    <property type="match status" value="1"/>
</dbReference>
<keyword evidence="1" id="KW-1133">Transmembrane helix</keyword>
<dbReference type="AlphaFoldDB" id="A0A1I5ZQP2"/>
<gene>
    <name evidence="3" type="ORF">SAMN05421810_11060</name>
</gene>
<keyword evidence="4" id="KW-1185">Reference proteome</keyword>
<protein>
    <recommendedName>
        <fullName evidence="2">Phosphatidic acid phosphatase type 2/haloperoxidase domain-containing protein</fullName>
    </recommendedName>
</protein>
<dbReference type="InterPro" id="IPR000326">
    <property type="entry name" value="PAP2/HPO"/>
</dbReference>
<feature type="transmembrane region" description="Helical" evidence="1">
    <location>
        <begin position="17"/>
        <end position="39"/>
    </location>
</feature>
<keyword evidence="1" id="KW-0812">Transmembrane</keyword>
<feature type="transmembrane region" description="Helical" evidence="1">
    <location>
        <begin position="51"/>
        <end position="70"/>
    </location>
</feature>
<evidence type="ECO:0000313" key="3">
    <source>
        <dbReference type="EMBL" id="SFQ58804.1"/>
    </source>
</evidence>
<keyword evidence="1" id="KW-0472">Membrane</keyword>
<dbReference type="OrthoDB" id="4935320at2"/>
<feature type="transmembrane region" description="Helical" evidence="1">
    <location>
        <begin position="149"/>
        <end position="173"/>
    </location>
</feature>
<feature type="domain" description="Phosphatidic acid phosphatase type 2/haloperoxidase" evidence="2">
    <location>
        <begin position="142"/>
        <end position="205"/>
    </location>
</feature>
<dbReference type="InterPro" id="IPR036938">
    <property type="entry name" value="PAP2/HPO_sf"/>
</dbReference>